<evidence type="ECO:0000313" key="3">
    <source>
        <dbReference type="Proteomes" id="UP001153076"/>
    </source>
</evidence>
<evidence type="ECO:0000313" key="2">
    <source>
        <dbReference type="EMBL" id="KAJ8420937.1"/>
    </source>
</evidence>
<feature type="compositionally biased region" description="Basic and acidic residues" evidence="1">
    <location>
        <begin position="71"/>
        <end position="84"/>
    </location>
</feature>
<reference evidence="2" key="1">
    <citation type="submission" date="2022-04" db="EMBL/GenBank/DDBJ databases">
        <title>Carnegiea gigantea Genome sequencing and assembly v2.</title>
        <authorList>
            <person name="Copetti D."/>
            <person name="Sanderson M.J."/>
            <person name="Burquez A."/>
            <person name="Wojciechowski M.F."/>
        </authorList>
    </citation>
    <scope>NUCLEOTIDE SEQUENCE</scope>
    <source>
        <strain evidence="2">SGP5-SGP5p</strain>
        <tissue evidence="2">Aerial part</tissue>
    </source>
</reference>
<accession>A0A9Q1GH89</accession>
<gene>
    <name evidence="2" type="ORF">Cgig2_031211</name>
</gene>
<sequence length="167" mass="18635">MHDTVRQIIRARQALQAAQGESTNSVPASTLYTAYSWRTTWFEEQEQTSSPHGEITRKGCTPEWPFAWEHKCSPSAHDPQDHRRGLPRAGRSKHSLPRADLHRWSSLVVEVERQPVTPVKLSGIGARLEKGMSQVLHTVLGNGDTLGNHPGSKLEVQVLMDGRSSKL</sequence>
<protein>
    <submittedName>
        <fullName evidence="2">Uncharacterized protein</fullName>
    </submittedName>
</protein>
<keyword evidence="3" id="KW-1185">Reference proteome</keyword>
<name>A0A9Q1GH89_9CARY</name>
<dbReference type="EMBL" id="JAKOGI010003025">
    <property type="protein sequence ID" value="KAJ8420937.1"/>
    <property type="molecule type" value="Genomic_DNA"/>
</dbReference>
<evidence type="ECO:0000256" key="1">
    <source>
        <dbReference type="SAM" id="MobiDB-lite"/>
    </source>
</evidence>
<dbReference type="Proteomes" id="UP001153076">
    <property type="component" value="Unassembled WGS sequence"/>
</dbReference>
<proteinExistence type="predicted"/>
<comment type="caution">
    <text evidence="2">The sequence shown here is derived from an EMBL/GenBank/DDBJ whole genome shotgun (WGS) entry which is preliminary data.</text>
</comment>
<feature type="region of interest" description="Disordered" evidence="1">
    <location>
        <begin position="71"/>
        <end position="97"/>
    </location>
</feature>
<dbReference type="AlphaFoldDB" id="A0A9Q1GH89"/>
<organism evidence="2 3">
    <name type="scientific">Carnegiea gigantea</name>
    <dbReference type="NCBI Taxonomy" id="171969"/>
    <lineage>
        <taxon>Eukaryota</taxon>
        <taxon>Viridiplantae</taxon>
        <taxon>Streptophyta</taxon>
        <taxon>Embryophyta</taxon>
        <taxon>Tracheophyta</taxon>
        <taxon>Spermatophyta</taxon>
        <taxon>Magnoliopsida</taxon>
        <taxon>eudicotyledons</taxon>
        <taxon>Gunneridae</taxon>
        <taxon>Pentapetalae</taxon>
        <taxon>Caryophyllales</taxon>
        <taxon>Cactineae</taxon>
        <taxon>Cactaceae</taxon>
        <taxon>Cactoideae</taxon>
        <taxon>Echinocereeae</taxon>
        <taxon>Carnegiea</taxon>
    </lineage>
</organism>